<name>A0A3L6PFP9_PANMI</name>
<dbReference type="Proteomes" id="UP000275267">
    <property type="component" value="Unassembled WGS sequence"/>
</dbReference>
<dbReference type="AlphaFoldDB" id="A0A3L6PFP9"/>
<gene>
    <name evidence="1" type="ORF">C2845_PM10G11970</name>
</gene>
<reference evidence="2" key="1">
    <citation type="journal article" date="2019" name="Nat. Commun.">
        <title>The genome of broomcorn millet.</title>
        <authorList>
            <person name="Zou C."/>
            <person name="Miki D."/>
            <person name="Li D."/>
            <person name="Tang Q."/>
            <person name="Xiao L."/>
            <person name="Rajput S."/>
            <person name="Deng P."/>
            <person name="Jia W."/>
            <person name="Huang R."/>
            <person name="Zhang M."/>
            <person name="Sun Y."/>
            <person name="Hu J."/>
            <person name="Fu X."/>
            <person name="Schnable P.S."/>
            <person name="Li F."/>
            <person name="Zhang H."/>
            <person name="Feng B."/>
            <person name="Zhu X."/>
            <person name="Liu R."/>
            <person name="Schnable J.C."/>
            <person name="Zhu J.-K."/>
            <person name="Zhang H."/>
        </authorList>
    </citation>
    <scope>NUCLEOTIDE SEQUENCE [LARGE SCALE GENOMIC DNA]</scope>
</reference>
<evidence type="ECO:0000313" key="1">
    <source>
        <dbReference type="EMBL" id="RLM54935.1"/>
    </source>
</evidence>
<accession>A0A3L6PFP9</accession>
<dbReference type="EMBL" id="PQIB02000018">
    <property type="protein sequence ID" value="RLM54935.1"/>
    <property type="molecule type" value="Genomic_DNA"/>
</dbReference>
<proteinExistence type="predicted"/>
<keyword evidence="2" id="KW-1185">Reference proteome</keyword>
<sequence>MRPRSSLISVLESVPLGSLSASLNWGDIAASQRPSFLAYGWPVNPHPRRGDKILSKQVLRIDIQNRLLGSMQQYVELPMACHIPRLVQAAATRT</sequence>
<protein>
    <submittedName>
        <fullName evidence="1">Uncharacterized protein</fullName>
    </submittedName>
</protein>
<organism evidence="1 2">
    <name type="scientific">Panicum miliaceum</name>
    <name type="common">Proso millet</name>
    <name type="synonym">Broomcorn millet</name>
    <dbReference type="NCBI Taxonomy" id="4540"/>
    <lineage>
        <taxon>Eukaryota</taxon>
        <taxon>Viridiplantae</taxon>
        <taxon>Streptophyta</taxon>
        <taxon>Embryophyta</taxon>
        <taxon>Tracheophyta</taxon>
        <taxon>Spermatophyta</taxon>
        <taxon>Magnoliopsida</taxon>
        <taxon>Liliopsida</taxon>
        <taxon>Poales</taxon>
        <taxon>Poaceae</taxon>
        <taxon>PACMAD clade</taxon>
        <taxon>Panicoideae</taxon>
        <taxon>Panicodae</taxon>
        <taxon>Paniceae</taxon>
        <taxon>Panicinae</taxon>
        <taxon>Panicum</taxon>
        <taxon>Panicum sect. Panicum</taxon>
    </lineage>
</organism>
<comment type="caution">
    <text evidence="1">The sequence shown here is derived from an EMBL/GenBank/DDBJ whole genome shotgun (WGS) entry which is preliminary data.</text>
</comment>
<evidence type="ECO:0000313" key="2">
    <source>
        <dbReference type="Proteomes" id="UP000275267"/>
    </source>
</evidence>